<dbReference type="Pfam" id="PF02405">
    <property type="entry name" value="MlaE"/>
    <property type="match status" value="1"/>
</dbReference>
<dbReference type="GO" id="GO:0043190">
    <property type="term" value="C:ATP-binding cassette (ABC) transporter complex"/>
    <property type="evidence" value="ECO:0007669"/>
    <property type="project" value="InterPro"/>
</dbReference>
<feature type="region of interest" description="Disordered" evidence="2">
    <location>
        <begin position="1"/>
        <end position="24"/>
    </location>
</feature>
<feature type="transmembrane region" description="Helical" evidence="1">
    <location>
        <begin position="353"/>
        <end position="372"/>
    </location>
</feature>
<keyword evidence="1" id="KW-0997">Cell inner membrane</keyword>
<dbReference type="InterPro" id="IPR030802">
    <property type="entry name" value="Permease_MalE"/>
</dbReference>
<dbReference type="PANTHER" id="PTHR30188:SF3">
    <property type="entry name" value="ABC TRANSPORTER PERMEASE"/>
    <property type="match status" value="1"/>
</dbReference>
<keyword evidence="1" id="KW-1133">Transmembrane helix</keyword>
<sequence length="378" mass="41175">MTEKSSDPRPTNHPARNPHWEHDGQTLHLSGRWTLRRLGGNVATLERALRQVDPELLWDLSAIEALDSAGALLLWQAWGNQLPAHLQMEDAHHRIFARLAQIQPITAPPRRPWQFLDQLGGFLIETAHDLWGLFLLMGALLLEFGRGLRHPRGFPWREISATIVNTGPGSLPILTVIGFLIGVVISFQSASTLATYGANIYIINIAGLSILREFGPLITAIILSGRSGSAFTAQIGAMSVTEELDALRTFGIPPVRRLILPKVIALALVVPLLVLWTDLVGLFGAMLVAKTDLGISMRLFVQQMPVAVPSFNLWLGIAKGALFGILIAWIAGFHGLKAKPNTTSLSRETTNSVVVSITLVILIDALLALVFAHTGITN</sequence>
<evidence type="ECO:0000256" key="1">
    <source>
        <dbReference type="RuleBase" id="RU362044"/>
    </source>
</evidence>
<name>A0A845UC66_9PROT</name>
<comment type="similarity">
    <text evidence="1">Belongs to the MlaE permease family.</text>
</comment>
<evidence type="ECO:0000313" key="3">
    <source>
        <dbReference type="EMBL" id="NDU42200.1"/>
    </source>
</evidence>
<protein>
    <submittedName>
        <fullName evidence="3">MlaE family lipid ABC transporter permease subunit</fullName>
    </submittedName>
</protein>
<feature type="transmembrane region" description="Helical" evidence="1">
    <location>
        <begin position="193"/>
        <end position="211"/>
    </location>
</feature>
<evidence type="ECO:0000256" key="2">
    <source>
        <dbReference type="SAM" id="MobiDB-lite"/>
    </source>
</evidence>
<dbReference type="GO" id="GO:0005548">
    <property type="term" value="F:phospholipid transporter activity"/>
    <property type="evidence" value="ECO:0007669"/>
    <property type="project" value="TreeGrafter"/>
</dbReference>
<dbReference type="NCBIfam" id="TIGR00056">
    <property type="entry name" value="MlaE family lipid ABC transporter permease subunit"/>
    <property type="match status" value="1"/>
</dbReference>
<proteinExistence type="inferred from homology"/>
<comment type="subcellular location">
    <subcellularLocation>
        <location evidence="1">Cell inner membrane</location>
        <topology evidence="1">Multi-pass membrane protein</topology>
    </subcellularLocation>
</comment>
<keyword evidence="1" id="KW-0812">Transmembrane</keyword>
<feature type="transmembrane region" description="Helical" evidence="1">
    <location>
        <begin position="313"/>
        <end position="333"/>
    </location>
</feature>
<keyword evidence="1" id="KW-0472">Membrane</keyword>
<keyword evidence="1" id="KW-1003">Cell membrane</keyword>
<organism evidence="3">
    <name type="scientific">Acidithiobacillus ferrianus</name>
    <dbReference type="NCBI Taxonomy" id="2678518"/>
    <lineage>
        <taxon>Bacteria</taxon>
        <taxon>Pseudomonadati</taxon>
        <taxon>Pseudomonadota</taxon>
        <taxon>Acidithiobacillia</taxon>
        <taxon>Acidithiobacillales</taxon>
        <taxon>Acidithiobacillaceae</taxon>
        <taxon>Acidithiobacillus</taxon>
    </lineage>
</organism>
<dbReference type="EMBL" id="WNJL01000023">
    <property type="protein sequence ID" value="NDU42200.1"/>
    <property type="molecule type" value="Genomic_DNA"/>
</dbReference>
<dbReference type="PANTHER" id="PTHR30188">
    <property type="entry name" value="ABC TRANSPORTER PERMEASE PROTEIN-RELATED"/>
    <property type="match status" value="1"/>
</dbReference>
<reference evidence="3" key="1">
    <citation type="submission" date="2019-11" db="EMBL/GenBank/DDBJ databases">
        <title>Acidithiobacillus ferrianus sp. nov.: a facultatively anaerobic and extremely acidophilic chemolithoautotroph.</title>
        <authorList>
            <person name="Norris P.R."/>
            <person name="Falagan C."/>
            <person name="Moya-Beltran A."/>
            <person name="Castro M."/>
            <person name="Quatrini R."/>
            <person name="Johnson D.B."/>
        </authorList>
    </citation>
    <scope>NUCLEOTIDE SEQUENCE [LARGE SCALE GENOMIC DNA]</scope>
    <source>
        <strain evidence="3">MG</strain>
    </source>
</reference>
<dbReference type="RefSeq" id="WP_163097443.1">
    <property type="nucleotide sequence ID" value="NZ_CP127523.1"/>
</dbReference>
<feature type="transmembrane region" description="Helical" evidence="1">
    <location>
        <begin position="169"/>
        <end position="187"/>
    </location>
</feature>
<dbReference type="AlphaFoldDB" id="A0A845UC66"/>
<dbReference type="InterPro" id="IPR003453">
    <property type="entry name" value="ABC_MlaE_roteobac"/>
</dbReference>
<accession>A0A845UC66</accession>
<feature type="transmembrane region" description="Helical" evidence="1">
    <location>
        <begin position="130"/>
        <end position="148"/>
    </location>
</feature>
<comment type="caution">
    <text evidence="3">The sequence shown here is derived from an EMBL/GenBank/DDBJ whole genome shotgun (WGS) entry which is preliminary data.</text>
</comment>
<gene>
    <name evidence="3" type="ORF">GL267_05935</name>
</gene>